<dbReference type="OMA" id="ELIMDYT"/>
<dbReference type="GeneID" id="26909474"/>
<dbReference type="EMBL" id="LGTL01000029">
    <property type="protein sequence ID" value="KPA74541.1"/>
    <property type="molecule type" value="Genomic_DNA"/>
</dbReference>
<accession>A0A0N0DRD4</accession>
<dbReference type="OrthoDB" id="6334211at2759"/>
<sequence length="89" mass="9955">MSNGAVAPPPDPGAKEHLNFEGRVRAEKRKDVLVDAYNNYLAAHPEINPLLHDIMQHVLVHKPDHPLEAIRDYVKSRSPETQVGNATQE</sequence>
<keyword evidence="2" id="KW-1185">Reference proteome</keyword>
<dbReference type="Proteomes" id="UP000037923">
    <property type="component" value="Unassembled WGS sequence"/>
</dbReference>
<gene>
    <name evidence="1" type="ORF">ABB37_09191</name>
</gene>
<reference evidence="1 2" key="1">
    <citation type="submission" date="2015-07" db="EMBL/GenBank/DDBJ databases">
        <title>High-quality genome of monoxenous trypanosomatid Leptomonas pyrrhocoris.</title>
        <authorList>
            <person name="Flegontov P."/>
            <person name="Butenko A."/>
            <person name="Firsov S."/>
            <person name="Vlcek C."/>
            <person name="Logacheva M.D."/>
            <person name="Field M."/>
            <person name="Filatov D."/>
            <person name="Flegontova O."/>
            <person name="Gerasimov E."/>
            <person name="Jackson A.P."/>
            <person name="Kelly S."/>
            <person name="Opperdoes F."/>
            <person name="O'Reilly A."/>
            <person name="Votypka J."/>
            <person name="Yurchenko V."/>
            <person name="Lukes J."/>
        </authorList>
    </citation>
    <scope>NUCLEOTIDE SEQUENCE [LARGE SCALE GENOMIC DNA]</scope>
    <source>
        <strain evidence="1">H10</strain>
    </source>
</reference>
<protein>
    <submittedName>
        <fullName evidence="1">Uncharacterized protein</fullName>
    </submittedName>
</protein>
<name>A0A0N0DRD4_LEPPY</name>
<dbReference type="SUPFAM" id="SSF47391">
    <property type="entry name" value="Dimerization-anchoring domain of cAMP-dependent PK regulatory subunit"/>
    <property type="match status" value="1"/>
</dbReference>
<dbReference type="RefSeq" id="XP_015652980.1">
    <property type="nucleotide sequence ID" value="XM_015808527.1"/>
</dbReference>
<dbReference type="EMBL" id="LGTL01000029">
    <property type="protein sequence ID" value="KPA74542.1"/>
    <property type="molecule type" value="Genomic_DNA"/>
</dbReference>
<dbReference type="VEuPathDB" id="TriTrypDB:LpyrH10_29_1060"/>
<evidence type="ECO:0000313" key="2">
    <source>
        <dbReference type="Proteomes" id="UP000037923"/>
    </source>
</evidence>
<evidence type="ECO:0000313" key="1">
    <source>
        <dbReference type="EMBL" id="KPA74542.1"/>
    </source>
</evidence>
<dbReference type="RefSeq" id="XP_015652981.1">
    <property type="nucleotide sequence ID" value="XM_015808528.1"/>
</dbReference>
<comment type="caution">
    <text evidence="1">The sequence shown here is derived from an EMBL/GenBank/DDBJ whole genome shotgun (WGS) entry which is preliminary data.</text>
</comment>
<proteinExistence type="predicted"/>
<organism evidence="1 2">
    <name type="scientific">Leptomonas pyrrhocoris</name>
    <name type="common">Firebug parasite</name>
    <dbReference type="NCBI Taxonomy" id="157538"/>
    <lineage>
        <taxon>Eukaryota</taxon>
        <taxon>Discoba</taxon>
        <taxon>Euglenozoa</taxon>
        <taxon>Kinetoplastea</taxon>
        <taxon>Metakinetoplastina</taxon>
        <taxon>Trypanosomatida</taxon>
        <taxon>Trypanosomatidae</taxon>
        <taxon>Leishmaniinae</taxon>
        <taxon>Leptomonas</taxon>
    </lineage>
</organism>
<dbReference type="AlphaFoldDB" id="A0A0N0DRD4"/>